<protein>
    <recommendedName>
        <fullName evidence="3">Disintegrin domain-containing protein</fullName>
    </recommendedName>
</protein>
<organism evidence="1 2">
    <name type="scientific">Porites evermanni</name>
    <dbReference type="NCBI Taxonomy" id="104178"/>
    <lineage>
        <taxon>Eukaryota</taxon>
        <taxon>Metazoa</taxon>
        <taxon>Cnidaria</taxon>
        <taxon>Anthozoa</taxon>
        <taxon>Hexacorallia</taxon>
        <taxon>Scleractinia</taxon>
        <taxon>Fungiina</taxon>
        <taxon>Poritidae</taxon>
        <taxon>Porites</taxon>
    </lineage>
</organism>
<comment type="caution">
    <text evidence="1">The sequence shown here is derived from an EMBL/GenBank/DDBJ whole genome shotgun (WGS) entry which is preliminary data.</text>
</comment>
<dbReference type="PANTHER" id="PTHR45702:SF2">
    <property type="entry name" value="KUZBANIAN, ISOFORM A"/>
    <property type="match status" value="1"/>
</dbReference>
<reference evidence="1 2" key="1">
    <citation type="submission" date="2022-05" db="EMBL/GenBank/DDBJ databases">
        <authorList>
            <consortium name="Genoscope - CEA"/>
            <person name="William W."/>
        </authorList>
    </citation>
    <scope>NUCLEOTIDE SEQUENCE [LARGE SCALE GENOMIC DNA]</scope>
</reference>
<name>A0ABN8LL21_9CNID</name>
<gene>
    <name evidence="1" type="ORF">PEVE_00003316</name>
</gene>
<evidence type="ECO:0008006" key="3">
    <source>
        <dbReference type="Google" id="ProtNLM"/>
    </source>
</evidence>
<dbReference type="InterPro" id="IPR051489">
    <property type="entry name" value="ADAM_Metalloproteinase"/>
</dbReference>
<dbReference type="EMBL" id="CALNXI010000012">
    <property type="protein sequence ID" value="CAH3014642.1"/>
    <property type="molecule type" value="Genomic_DNA"/>
</dbReference>
<evidence type="ECO:0000313" key="2">
    <source>
        <dbReference type="Proteomes" id="UP001159427"/>
    </source>
</evidence>
<sequence length="111" mass="12322">MVYLKQFPRQNVTCNSGSNTCLDGACTGSIYALYGTNECECHDDPDEMCHVCCNNSLRPGSSCKLHTGCCDSFGFCITVDSDDLMNSLRDAFKRLFSKAAMNSLWDWIKGH</sequence>
<proteinExistence type="predicted"/>
<keyword evidence="2" id="KW-1185">Reference proteome</keyword>
<dbReference type="PANTHER" id="PTHR45702">
    <property type="entry name" value="ADAM10/ADAM17 METALLOPEPTIDASE FAMILY MEMBER"/>
    <property type="match status" value="1"/>
</dbReference>
<accession>A0ABN8LL21</accession>
<feature type="non-terminal residue" evidence="1">
    <location>
        <position position="111"/>
    </location>
</feature>
<dbReference type="Proteomes" id="UP001159427">
    <property type="component" value="Unassembled WGS sequence"/>
</dbReference>
<evidence type="ECO:0000313" key="1">
    <source>
        <dbReference type="EMBL" id="CAH3014642.1"/>
    </source>
</evidence>